<sequence length="259" mass="28280">MADRVYPSSKPVGANGTPVAAKTPTFPATKAQIYGASTRPLYHPQPTRHRRRRRRSCFCSFCLWFTLIIIVLIILAAVAGAIVYVLYRPQRPSFTVTSLKISTFNLTAASRLTTKINLNISAKNPNKKLVYIYNPVSVSLTTTDDIDVGDGSLPSFVHPTKNTTLLKVAITGTSQELDDSAASKLKKDLKSKNGVALKLKLNTKVKVKMGGLKTPKVGVRVSCEGIRATVPTGKTATTASTSKAKCKVDLRIKIWKWTF</sequence>
<evidence type="ECO:0000256" key="3">
    <source>
        <dbReference type="ARBA" id="ARBA00022989"/>
    </source>
</evidence>
<dbReference type="SUPFAM" id="SSF117070">
    <property type="entry name" value="LEA14-like"/>
    <property type="match status" value="1"/>
</dbReference>
<organism evidence="7 8">
    <name type="scientific">Rubroshorea leprosula</name>
    <dbReference type="NCBI Taxonomy" id="152421"/>
    <lineage>
        <taxon>Eukaryota</taxon>
        <taxon>Viridiplantae</taxon>
        <taxon>Streptophyta</taxon>
        <taxon>Embryophyta</taxon>
        <taxon>Tracheophyta</taxon>
        <taxon>Spermatophyta</taxon>
        <taxon>Magnoliopsida</taxon>
        <taxon>eudicotyledons</taxon>
        <taxon>Gunneridae</taxon>
        <taxon>Pentapetalae</taxon>
        <taxon>rosids</taxon>
        <taxon>malvids</taxon>
        <taxon>Malvales</taxon>
        <taxon>Dipterocarpaceae</taxon>
        <taxon>Rubroshorea</taxon>
    </lineage>
</organism>
<evidence type="ECO:0000259" key="6">
    <source>
        <dbReference type="Pfam" id="PF03168"/>
    </source>
</evidence>
<accession>A0AAV5IG19</accession>
<dbReference type="PANTHER" id="PTHR31234">
    <property type="entry name" value="LATE EMBRYOGENESIS ABUNDANT (LEA) HYDROXYPROLINE-RICH GLYCOPROTEIN FAMILY"/>
    <property type="match status" value="1"/>
</dbReference>
<keyword evidence="4 5" id="KW-0472">Membrane</keyword>
<dbReference type="EMBL" id="BPVZ01000016">
    <property type="protein sequence ID" value="GKV00862.1"/>
    <property type="molecule type" value="Genomic_DNA"/>
</dbReference>
<keyword evidence="3 5" id="KW-1133">Transmembrane helix</keyword>
<feature type="domain" description="Late embryogenesis abundant protein LEA-2 subgroup" evidence="6">
    <location>
        <begin position="120"/>
        <end position="223"/>
    </location>
</feature>
<keyword evidence="2 5" id="KW-0812">Transmembrane</keyword>
<dbReference type="AlphaFoldDB" id="A0AAV5IG19"/>
<evidence type="ECO:0000256" key="2">
    <source>
        <dbReference type="ARBA" id="ARBA00022692"/>
    </source>
</evidence>
<keyword evidence="8" id="KW-1185">Reference proteome</keyword>
<evidence type="ECO:0000313" key="7">
    <source>
        <dbReference type="EMBL" id="GKV00862.1"/>
    </source>
</evidence>
<dbReference type="GO" id="GO:0098542">
    <property type="term" value="P:defense response to other organism"/>
    <property type="evidence" value="ECO:0007669"/>
    <property type="project" value="InterPro"/>
</dbReference>
<evidence type="ECO:0000256" key="1">
    <source>
        <dbReference type="ARBA" id="ARBA00004167"/>
    </source>
</evidence>
<comment type="subcellular location">
    <subcellularLocation>
        <location evidence="1">Membrane</location>
        <topology evidence="1">Single-pass membrane protein</topology>
    </subcellularLocation>
</comment>
<evidence type="ECO:0000313" key="8">
    <source>
        <dbReference type="Proteomes" id="UP001054252"/>
    </source>
</evidence>
<evidence type="ECO:0000256" key="4">
    <source>
        <dbReference type="ARBA" id="ARBA00023136"/>
    </source>
</evidence>
<feature type="transmembrane region" description="Helical" evidence="5">
    <location>
        <begin position="58"/>
        <end position="87"/>
    </location>
</feature>
<proteinExistence type="predicted"/>
<dbReference type="Gene3D" id="2.60.40.1820">
    <property type="match status" value="1"/>
</dbReference>
<dbReference type="Pfam" id="PF03168">
    <property type="entry name" value="LEA_2"/>
    <property type="match status" value="1"/>
</dbReference>
<evidence type="ECO:0000256" key="5">
    <source>
        <dbReference type="SAM" id="Phobius"/>
    </source>
</evidence>
<reference evidence="7 8" key="1">
    <citation type="journal article" date="2021" name="Commun. Biol.">
        <title>The genome of Shorea leprosula (Dipterocarpaceae) highlights the ecological relevance of drought in aseasonal tropical rainforests.</title>
        <authorList>
            <person name="Ng K.K.S."/>
            <person name="Kobayashi M.J."/>
            <person name="Fawcett J.A."/>
            <person name="Hatakeyama M."/>
            <person name="Paape T."/>
            <person name="Ng C.H."/>
            <person name="Ang C.C."/>
            <person name="Tnah L.H."/>
            <person name="Lee C.T."/>
            <person name="Nishiyama T."/>
            <person name="Sese J."/>
            <person name="O'Brien M.J."/>
            <person name="Copetti D."/>
            <person name="Mohd Noor M.I."/>
            <person name="Ong R.C."/>
            <person name="Putra M."/>
            <person name="Sireger I.Z."/>
            <person name="Indrioko S."/>
            <person name="Kosugi Y."/>
            <person name="Izuno A."/>
            <person name="Isagi Y."/>
            <person name="Lee S.L."/>
            <person name="Shimizu K.K."/>
        </authorList>
    </citation>
    <scope>NUCLEOTIDE SEQUENCE [LARGE SCALE GENOMIC DNA]</scope>
    <source>
        <strain evidence="7">214</strain>
    </source>
</reference>
<dbReference type="InterPro" id="IPR044839">
    <property type="entry name" value="NDR1-like"/>
</dbReference>
<comment type="caution">
    <text evidence="7">The sequence shown here is derived from an EMBL/GenBank/DDBJ whole genome shotgun (WGS) entry which is preliminary data.</text>
</comment>
<protein>
    <recommendedName>
        <fullName evidence="6">Late embryogenesis abundant protein LEA-2 subgroup domain-containing protein</fullName>
    </recommendedName>
</protein>
<gene>
    <name evidence="7" type="ORF">SLEP1_g13478</name>
</gene>
<dbReference type="InterPro" id="IPR004864">
    <property type="entry name" value="LEA_2"/>
</dbReference>
<name>A0AAV5IG19_9ROSI</name>
<dbReference type="GO" id="GO:0005886">
    <property type="term" value="C:plasma membrane"/>
    <property type="evidence" value="ECO:0007669"/>
    <property type="project" value="TreeGrafter"/>
</dbReference>
<dbReference type="PANTHER" id="PTHR31234:SF2">
    <property type="entry name" value="OS05G0199100 PROTEIN"/>
    <property type="match status" value="1"/>
</dbReference>
<dbReference type="Proteomes" id="UP001054252">
    <property type="component" value="Unassembled WGS sequence"/>
</dbReference>